<dbReference type="EMBL" id="JXKQ01000007">
    <property type="protein sequence ID" value="OJG45217.1"/>
    <property type="molecule type" value="Genomic_DNA"/>
</dbReference>
<dbReference type="Pfam" id="PF05043">
    <property type="entry name" value="Mga"/>
    <property type="match status" value="1"/>
</dbReference>
<evidence type="ECO:0000313" key="2">
    <source>
        <dbReference type="EMBL" id="OJG45217.1"/>
    </source>
</evidence>
<protein>
    <recommendedName>
        <fullName evidence="1">Mga helix-turn-helix domain-containing protein</fullName>
    </recommendedName>
</protein>
<sequence length="486" mass="57618">MLGMDRNTLLKIQIIDILDSFQTPISLKELQEKIGYASIGTIRLNCKELQIIIDELYATKSYSLELLMNNGRGIQLIRSSSNLQTLKIYLYQKDLGFEIIREILAKRSISTIQFCLDNNISESKLRRKIKQINCEIADYRVHISCSANISLKAREVDVRRFYYVFLRGFYRQFNQITWFNTDNYLQLALQTEQYLNLATNLTNLEMISFWIFITYQAIDKKSPLSLNEKEAELMSRFKFPPKPDFLKNWETEEWQFFLSAIYCSQLSNFELTSKDPAEEDFFYYASAHWVSLFSKHFRPLTAIEQKYVLKKIKQHYASFFFFKLDDTTLNQLSNSISLENMYMEFPYYFNRFQSFWEEFIQVVPEYDHRQLYIYAVLTSVTLFSLENCLPKVSVYVHTEFCDVFNIYIQQKIDLHFRNHYQLTFTQQPKDAQLVIGTTPTCRLFLSEEQESIVIRSNISETDYYDIDQKLEAIVKKSLQPLAETIG</sequence>
<gene>
    <name evidence="2" type="ORF">RV04_GL002265</name>
</gene>
<comment type="caution">
    <text evidence="2">The sequence shown here is derived from an EMBL/GenBank/DDBJ whole genome shotgun (WGS) entry which is preliminary data.</text>
</comment>
<evidence type="ECO:0000259" key="1">
    <source>
        <dbReference type="Pfam" id="PF05043"/>
    </source>
</evidence>
<dbReference type="Gene3D" id="1.10.10.10">
    <property type="entry name" value="Winged helix-like DNA-binding domain superfamily/Winged helix DNA-binding domain"/>
    <property type="match status" value="1"/>
</dbReference>
<dbReference type="InterPro" id="IPR036388">
    <property type="entry name" value="WH-like_DNA-bd_sf"/>
</dbReference>
<reference evidence="2 3" key="1">
    <citation type="submission" date="2014-12" db="EMBL/GenBank/DDBJ databases">
        <title>Draft genome sequences of 29 type strains of Enterococci.</title>
        <authorList>
            <person name="Zhong Z."/>
            <person name="Sun Z."/>
            <person name="Liu W."/>
            <person name="Zhang W."/>
            <person name="Zhang H."/>
        </authorList>
    </citation>
    <scope>NUCLEOTIDE SEQUENCE [LARGE SCALE GENOMIC DNA]</scope>
    <source>
        <strain evidence="2 3">DSM 17122</strain>
    </source>
</reference>
<dbReference type="Proteomes" id="UP000182077">
    <property type="component" value="Unassembled WGS sequence"/>
</dbReference>
<feature type="domain" description="Mga helix-turn-helix" evidence="1">
    <location>
        <begin position="83"/>
        <end position="165"/>
    </location>
</feature>
<organism evidence="2 3">
    <name type="scientific">Enterococcus hermanniensis</name>
    <dbReference type="NCBI Taxonomy" id="249189"/>
    <lineage>
        <taxon>Bacteria</taxon>
        <taxon>Bacillati</taxon>
        <taxon>Bacillota</taxon>
        <taxon>Bacilli</taxon>
        <taxon>Lactobacillales</taxon>
        <taxon>Enterococcaceae</taxon>
        <taxon>Enterococcus</taxon>
    </lineage>
</organism>
<evidence type="ECO:0000313" key="3">
    <source>
        <dbReference type="Proteomes" id="UP000182077"/>
    </source>
</evidence>
<dbReference type="AlphaFoldDB" id="A0A1L8TLQ2"/>
<dbReference type="STRING" id="249189.RV04_GL002265"/>
<keyword evidence="3" id="KW-1185">Reference proteome</keyword>
<dbReference type="OrthoDB" id="2193935at2"/>
<dbReference type="InterPro" id="IPR007737">
    <property type="entry name" value="Mga_HTH"/>
</dbReference>
<name>A0A1L8TLQ2_9ENTE</name>
<proteinExistence type="predicted"/>
<accession>A0A1L8TLQ2</accession>